<dbReference type="InterPro" id="IPR052068">
    <property type="entry name" value="GW182_domain"/>
</dbReference>
<feature type="region of interest" description="Disordered" evidence="5">
    <location>
        <begin position="1243"/>
        <end position="1299"/>
    </location>
</feature>
<dbReference type="HOGENOM" id="CLU_001298_0_1_1"/>
<name>W5JFS8_ANODA</name>
<dbReference type="Proteomes" id="UP000000673">
    <property type="component" value="Unassembled WGS sequence"/>
</dbReference>
<feature type="region of interest" description="Disordered" evidence="5">
    <location>
        <begin position="28"/>
        <end position="202"/>
    </location>
</feature>
<dbReference type="EMBL" id="ADMH02001523">
    <property type="protein sequence ID" value="ETN62198.1"/>
    <property type="molecule type" value="Genomic_DNA"/>
</dbReference>
<feature type="compositionally biased region" description="Polar residues" evidence="5">
    <location>
        <begin position="1243"/>
        <end position="1267"/>
    </location>
</feature>
<dbReference type="InterPro" id="IPR041971">
    <property type="entry name" value="Gawky_UBA"/>
</dbReference>
<evidence type="ECO:0000256" key="4">
    <source>
        <dbReference type="ARBA" id="ARBA00023158"/>
    </source>
</evidence>
<evidence type="ECO:0000313" key="8">
    <source>
        <dbReference type="EnsemblMetazoa" id="ADAC006111-PA"/>
    </source>
</evidence>
<dbReference type="Gene3D" id="1.10.8.10">
    <property type="entry name" value="DNA helicase RuvA subunit, C-terminal domain"/>
    <property type="match status" value="1"/>
</dbReference>
<reference evidence="7 9" key="1">
    <citation type="journal article" date="2010" name="BMC Genomics">
        <title>Combination of measures distinguishes pre-miRNAs from other stem-loops in the genome of the newly sequenced Anopheles darlingi.</title>
        <authorList>
            <person name="Mendes N.D."/>
            <person name="Freitas A.T."/>
            <person name="Vasconcelos A.T."/>
            <person name="Sagot M.F."/>
        </authorList>
    </citation>
    <scope>NUCLEOTIDE SEQUENCE</scope>
</reference>
<accession>W5JFS8</accession>
<protein>
    <recommendedName>
        <fullName evidence="6">UBA domain-containing protein</fullName>
    </recommendedName>
</protein>
<feature type="compositionally biased region" description="Low complexity" evidence="5">
    <location>
        <begin position="344"/>
        <end position="369"/>
    </location>
</feature>
<feature type="compositionally biased region" description="Gly residues" evidence="5">
    <location>
        <begin position="29"/>
        <end position="39"/>
    </location>
</feature>
<feature type="compositionally biased region" description="Polar residues" evidence="5">
    <location>
        <begin position="523"/>
        <end position="534"/>
    </location>
</feature>
<dbReference type="GO" id="GO:0060213">
    <property type="term" value="P:positive regulation of nuclear-transcribed mRNA poly(A) tail shortening"/>
    <property type="evidence" value="ECO:0007669"/>
    <property type="project" value="TreeGrafter"/>
</dbReference>
<dbReference type="SUPFAM" id="SSF54928">
    <property type="entry name" value="RNA-binding domain, RBD"/>
    <property type="match status" value="1"/>
</dbReference>
<dbReference type="InterPro" id="IPR015940">
    <property type="entry name" value="UBA"/>
</dbReference>
<feature type="compositionally biased region" description="Low complexity" evidence="5">
    <location>
        <begin position="1098"/>
        <end position="1122"/>
    </location>
</feature>
<dbReference type="Pfam" id="PF00627">
    <property type="entry name" value="UBA"/>
    <property type="match status" value="1"/>
</dbReference>
<feature type="region of interest" description="Disordered" evidence="5">
    <location>
        <begin position="401"/>
        <end position="624"/>
    </location>
</feature>
<feature type="compositionally biased region" description="Gly residues" evidence="5">
    <location>
        <begin position="615"/>
        <end position="624"/>
    </location>
</feature>
<feature type="region of interest" description="Disordered" evidence="5">
    <location>
        <begin position="286"/>
        <end position="369"/>
    </location>
</feature>
<dbReference type="GO" id="GO:0005654">
    <property type="term" value="C:nucleoplasm"/>
    <property type="evidence" value="ECO:0007669"/>
    <property type="project" value="TreeGrafter"/>
</dbReference>
<dbReference type="OMA" id="QPNSWNN"/>
<dbReference type="Gene3D" id="3.30.70.330">
    <property type="match status" value="1"/>
</dbReference>
<reference evidence="7" key="2">
    <citation type="submission" date="2010-05" db="EMBL/GenBank/DDBJ databases">
        <authorList>
            <person name="Almeida L.G."/>
            <person name="Nicolas M.F."/>
            <person name="Souza R.C."/>
            <person name="Vasconcelos A.T.R."/>
        </authorList>
    </citation>
    <scope>NUCLEOTIDE SEQUENCE</scope>
</reference>
<evidence type="ECO:0000256" key="3">
    <source>
        <dbReference type="ARBA" id="ARBA00022884"/>
    </source>
</evidence>
<dbReference type="InterPro" id="IPR026805">
    <property type="entry name" value="GW182_M_dom"/>
</dbReference>
<feature type="compositionally biased region" description="Low complexity" evidence="5">
    <location>
        <begin position="487"/>
        <end position="498"/>
    </location>
</feature>
<reference evidence="8" key="4">
    <citation type="submission" date="2015-06" db="UniProtKB">
        <authorList>
            <consortium name="EnsemblMetazoa"/>
        </authorList>
    </citation>
    <scope>IDENTIFICATION</scope>
</reference>
<dbReference type="EnsemblMetazoa" id="ADAC006111-RA">
    <property type="protein sequence ID" value="ADAC006111-PA"/>
    <property type="gene ID" value="ADAC006111"/>
</dbReference>
<dbReference type="SMART" id="SM00165">
    <property type="entry name" value="UBA"/>
    <property type="match status" value="1"/>
</dbReference>
<dbReference type="PANTHER" id="PTHR13020">
    <property type="entry name" value="TRINUCLEOTIDE REPEAT-CONTAINING GENE 6"/>
    <property type="match status" value="1"/>
</dbReference>
<sequence length="1644" mass="163720">MATAQQSPTSFDDLLRLTEVQRSMERQGLAGGRLCGGGESSLNSAGTVGAGAWGSPPGSSSSALASGWNTSANPMTVVGSQQQQQQQQQVWSSGQTSLSSSGPPGGGPRSSSQELTKSSLVSQSGGSMIVGPTNGSGNQQGGWNQVVNTNKPPSSVGSQQQSQVGQQSNANPNGSNGSNPSGPQAQQGNQQQSTAGSGSGGAGAAAAVAAIGGGAAVSGQMATTPSSKLEHLNSMREALFAQDGWGCQHVNQDTQWDVPASPEPSIKPDPTLKATVNNGTELWETNLRNGGQPPVPAASQKTPWGPQSHHGGTWGVDDETSGEPSNVWTGAPGAAGGGPPPPSAGGNSVPMVGSGPSVGAGSASGWQQGATGLTGAGGVGGAGGSSAGGNMWPPSGIVGAGIAPPKKDNEWGGGSGVGPSGGGGGWNSGPGDQRGSGVLGGGAGGSASAGVPPHLASQLDGLPSVDIRSMRPPGVLDQGREFRGDPRGISGRLSGSSGMLEHYPLGKMPPPGVMSSVSGGSNAPGNQGGNQWQQLSGGVTGGASGGAPGGLPPGKSISTGAGGSGWDDNSPPSMRRNPNIDDGTSLWANGPGGGVGQVRPGAGGTDSMLRNGRNGPLGGGLGAGPIGGAGPRMLGAAGGGPAANQLKSDNMWSGGHGSGGAGGPVGVAGGPMTRNGSWDEPAMGNGGAGGNWDDKGGPVGGPLGAGAGSWMDGGASGAGAPGVNQGWNSKKPLGTGTGSLWADGSGSTGGAGNDMMGNDWSGVGPGLGSVTGAGGKMPNKSHIGGIGNGPLEIIRSSKQYRILCEMGFKKEDVEFALRAANMNLEEAAEMLQRNAGAGNPNMLVGGGGSSIGIGDWRRDDHPLGGSGAGGGSLSGGNGNAGSMFEPPFPGGRYLGAGSGGAGGNNGTGGGTGGPSLHFQQNNQNGMSGGSGVAGNPNLSGLHALSSKSLGTYLNQAPPQMGAGVGGGANMTPFNQGINAGNGGGNAGGAGNGQGSVQPSTQLRSLVQQIQMAVQTGYLNPQILNQPLAPQTFLLLNQLLNSIKQLQVTQNNLQRSGGAGSNNQIAMLSKIKQQIASLQNQIATQQTLYVKQQQQQQQQQQHPQHQQHQQQQQQQQHQQQQHQQQHHQQQHSTGNNPTAHMGGGHMGGNFHREQNDLAALQHGLSDLSLGKDHNAGPPFHHGGTGGGMGQSSTSQQSRLNQWKLPAMEKDGNNHDLTDFSRAPGTTAKAGGVAGGMGTLGGLQSDSTWSSGRSGMSDTSGWPDNSAANELTAKDAWSSNQDSFSDLVPEFEPGKPWKGTQMKIEEDPTITPGSIARSPIASISVGSAKDSELFANSNKPSPTDSISLSSSTWSFNASNHNNNNNANNNSTSSNNNNNNSYSSGAGTGMGKLGGAGKNTWSDSGVTGVSDVWAGGSSGVPKTPRGPPPGLSSGKPAGTPGGPTGTNGWIQRPSHSSAGNWSAGGATGAWYSTWLLLKNLTAQIDGSTLRTLCMQHGPLQNFHLYLNHGIALCKYLTREEASKAQLALNNCVLGNTTICAESPTDSEVQAILQHLGLPGQNGGGTPSSVGAGGGTGVSGNMGNTGLSQTWRSPAPNANRGADTWGTSWSTASGGSNLWTPLDGSGERGTPSNLNSFLPESLLGSELN</sequence>
<dbReference type="FunCoup" id="W5JFS8">
    <property type="interactions" value="561"/>
</dbReference>
<dbReference type="InterPro" id="IPR033503">
    <property type="entry name" value="GW182_RRM"/>
</dbReference>
<feature type="compositionally biased region" description="Low complexity" evidence="5">
    <location>
        <begin position="81"/>
        <end position="102"/>
    </location>
</feature>
<evidence type="ECO:0000256" key="1">
    <source>
        <dbReference type="ARBA" id="ARBA00007302"/>
    </source>
</evidence>
<dbReference type="CDD" id="cd12435">
    <property type="entry name" value="RRM_GW182_like"/>
    <property type="match status" value="1"/>
</dbReference>
<dbReference type="GO" id="GO:0003723">
    <property type="term" value="F:RNA binding"/>
    <property type="evidence" value="ECO:0007669"/>
    <property type="project" value="UniProtKB-KW"/>
</dbReference>
<dbReference type="FunFam" id="3.30.70.330:FF:000011">
    <property type="entry name" value="trinucleotide repeat-containing gene 6A protein-like"/>
    <property type="match status" value="1"/>
</dbReference>
<feature type="compositionally biased region" description="Polar residues" evidence="5">
    <location>
        <begin position="113"/>
        <end position="126"/>
    </location>
</feature>
<feature type="region of interest" description="Disordered" evidence="5">
    <location>
        <begin position="1356"/>
        <end position="1385"/>
    </location>
</feature>
<organism evidence="7">
    <name type="scientific">Anopheles darlingi</name>
    <name type="common">Mosquito</name>
    <dbReference type="NCBI Taxonomy" id="43151"/>
    <lineage>
        <taxon>Eukaryota</taxon>
        <taxon>Metazoa</taxon>
        <taxon>Ecdysozoa</taxon>
        <taxon>Arthropoda</taxon>
        <taxon>Hexapoda</taxon>
        <taxon>Insecta</taxon>
        <taxon>Pterygota</taxon>
        <taxon>Neoptera</taxon>
        <taxon>Endopterygota</taxon>
        <taxon>Diptera</taxon>
        <taxon>Nematocera</taxon>
        <taxon>Culicoidea</taxon>
        <taxon>Culicidae</taxon>
        <taxon>Anophelinae</taxon>
        <taxon>Anopheles</taxon>
    </lineage>
</organism>
<dbReference type="eggNOG" id="ENOG502QWFQ">
    <property type="taxonomic scope" value="Eukaryota"/>
</dbReference>
<dbReference type="PROSITE" id="PS50030">
    <property type="entry name" value="UBA"/>
    <property type="match status" value="1"/>
</dbReference>
<feature type="compositionally biased region" description="Gly residues" evidence="5">
    <location>
        <begin position="590"/>
        <end position="604"/>
    </location>
</feature>
<keyword evidence="2" id="KW-0810">Translation regulation</keyword>
<feature type="compositionally biased region" description="Gly residues" evidence="5">
    <location>
        <begin position="654"/>
        <end position="669"/>
    </location>
</feature>
<feature type="region of interest" description="Disordered" evidence="5">
    <location>
        <begin position="1404"/>
        <end position="1459"/>
    </location>
</feature>
<feature type="compositionally biased region" description="Gly residues" evidence="5">
    <location>
        <begin position="697"/>
        <end position="707"/>
    </location>
</feature>
<evidence type="ECO:0000256" key="5">
    <source>
        <dbReference type="SAM" id="MobiDB-lite"/>
    </source>
</evidence>
<feature type="compositionally biased region" description="Low complexity" evidence="5">
    <location>
        <begin position="133"/>
        <end position="196"/>
    </location>
</feature>
<dbReference type="SUPFAM" id="SSF46934">
    <property type="entry name" value="UBA-like"/>
    <property type="match status" value="1"/>
</dbReference>
<feature type="compositionally biased region" description="Gly residues" evidence="5">
    <location>
        <begin position="1556"/>
        <end position="1576"/>
    </location>
</feature>
<keyword evidence="3" id="KW-0694">RNA-binding</keyword>
<keyword evidence="9" id="KW-1185">Reference proteome</keyword>
<feature type="compositionally biased region" description="Gly residues" evidence="5">
    <location>
        <begin position="411"/>
        <end position="447"/>
    </location>
</feature>
<dbReference type="InterPro" id="IPR009060">
    <property type="entry name" value="UBA-like_sf"/>
</dbReference>
<feature type="compositionally biased region" description="Gly residues" evidence="5">
    <location>
        <begin position="895"/>
        <end position="913"/>
    </location>
</feature>
<feature type="compositionally biased region" description="Low complexity" evidence="5">
    <location>
        <begin position="53"/>
        <end position="68"/>
    </location>
</feature>
<feature type="compositionally biased region" description="Gly residues" evidence="5">
    <location>
        <begin position="979"/>
        <end position="993"/>
    </location>
</feature>
<dbReference type="Pfam" id="PF12938">
    <property type="entry name" value="M_domain"/>
    <property type="match status" value="1"/>
</dbReference>
<feature type="region of interest" description="Disordered" evidence="5">
    <location>
        <begin position="1098"/>
        <end position="1150"/>
    </location>
</feature>
<feature type="region of interest" description="Disordered" evidence="5">
    <location>
        <begin position="895"/>
        <end position="939"/>
    </location>
</feature>
<feature type="domain" description="UBA" evidence="6">
    <location>
        <begin position="794"/>
        <end position="834"/>
    </location>
</feature>
<dbReference type="Pfam" id="PF00076">
    <property type="entry name" value="RRM_1"/>
    <property type="match status" value="1"/>
</dbReference>
<dbReference type="InterPro" id="IPR012677">
    <property type="entry name" value="Nucleotide-bd_a/b_plait_sf"/>
</dbReference>
<evidence type="ECO:0000259" key="6">
    <source>
        <dbReference type="PROSITE" id="PS50030"/>
    </source>
</evidence>
<gene>
    <name evidence="7" type="ORF">AND_006111</name>
</gene>
<evidence type="ECO:0000313" key="7">
    <source>
        <dbReference type="EMBL" id="ETN62198.1"/>
    </source>
</evidence>
<dbReference type="GO" id="GO:0035278">
    <property type="term" value="P:miRNA-mediated gene silencing by inhibition of translation"/>
    <property type="evidence" value="ECO:0007669"/>
    <property type="project" value="InterPro"/>
</dbReference>
<feature type="region of interest" description="Disordered" evidence="5">
    <location>
        <begin position="975"/>
        <end position="997"/>
    </location>
</feature>
<feature type="region of interest" description="Disordered" evidence="5">
    <location>
        <begin position="1166"/>
        <end position="1198"/>
    </location>
</feature>
<dbReference type="STRING" id="43151.W5JFS8"/>
<feature type="compositionally biased region" description="Low complexity" evidence="5">
    <location>
        <begin position="914"/>
        <end position="925"/>
    </location>
</feature>
<feature type="compositionally biased region" description="Low complexity" evidence="5">
    <location>
        <begin position="1600"/>
        <end position="1612"/>
    </location>
</feature>
<dbReference type="CDD" id="cd14284">
    <property type="entry name" value="UBA_GAWKY"/>
    <property type="match status" value="1"/>
</dbReference>
<dbReference type="PANTHER" id="PTHR13020:SF25">
    <property type="entry name" value="PROTEIN GAWKY"/>
    <property type="match status" value="1"/>
</dbReference>
<keyword evidence="4" id="KW-0943">RNA-mediated gene silencing</keyword>
<feature type="region of interest" description="Disordered" evidence="5">
    <location>
        <begin position="637"/>
        <end position="753"/>
    </location>
</feature>
<reference evidence="7" key="3">
    <citation type="journal article" date="2013" name="Nucleic Acids Res.">
        <title>The genome of Anopheles darlingi, the main neotropical malaria vector.</title>
        <authorList>
            <person name="Marinotti O."/>
            <person name="Cerqueira G.C."/>
            <person name="de Almeida L.G."/>
            <person name="Ferro M.I."/>
            <person name="Loreto E.L."/>
            <person name="Zaha A."/>
            <person name="Teixeira S.M."/>
            <person name="Wespiser A.R."/>
            <person name="Almeida E Silva A."/>
            <person name="Schlindwein A.D."/>
            <person name="Pacheco A.C."/>
            <person name="Silva A.L."/>
            <person name="Graveley B.R."/>
            <person name="Walenz B.P."/>
            <person name="Lima Bde A."/>
            <person name="Ribeiro C.A."/>
            <person name="Nunes-Silva C.G."/>
            <person name="de Carvalho C.R."/>
            <person name="Soares C.M."/>
            <person name="de Menezes C.B."/>
            <person name="Matiolli C."/>
            <person name="Caffrey D."/>
            <person name="Araujo D.A."/>
            <person name="de Oliveira D.M."/>
            <person name="Golenbock D."/>
            <person name="Grisard E.C."/>
            <person name="Fantinatti-Garboggini F."/>
            <person name="de Carvalho F.M."/>
            <person name="Barcellos F.G."/>
            <person name="Prosdocimi F."/>
            <person name="May G."/>
            <person name="Azevedo Junior G.M."/>
            <person name="Guimaraes G.M."/>
            <person name="Goldman G.H."/>
            <person name="Padilha I.Q."/>
            <person name="Batista Jda S."/>
            <person name="Ferro J.A."/>
            <person name="Ribeiro J.M."/>
            <person name="Fietto J.L."/>
            <person name="Dabbas K.M."/>
            <person name="Cerdeira L."/>
            <person name="Agnez-Lima L.F."/>
            <person name="Brocchi M."/>
            <person name="de Carvalho M.O."/>
            <person name="Teixeira Mde M."/>
            <person name="Diniz Maia Mde M."/>
            <person name="Goldman M.H."/>
            <person name="Cruz Schneider M.P."/>
            <person name="Felipe M.S."/>
            <person name="Hungria M."/>
            <person name="Nicolas M.F."/>
            <person name="Pereira M."/>
            <person name="Montes M.A."/>
            <person name="Cantao M.E."/>
            <person name="Vincentz M."/>
            <person name="Rafael M.S."/>
            <person name="Silverman N."/>
            <person name="Stoco P.H."/>
            <person name="Souza R.C."/>
            <person name="Vicentini R."/>
            <person name="Gazzinelli R.T."/>
            <person name="Neves Rde O."/>
            <person name="Silva R."/>
            <person name="Astolfi-Filho S."/>
            <person name="Maciel T.E."/>
            <person name="Urmenyi T.P."/>
            <person name="Tadei W.P."/>
            <person name="Camargo E.P."/>
            <person name="de Vasconcelos A.T."/>
        </authorList>
    </citation>
    <scope>NUCLEOTIDE SEQUENCE</scope>
</reference>
<dbReference type="InterPro" id="IPR000504">
    <property type="entry name" value="RRM_dom"/>
</dbReference>
<feature type="compositionally biased region" description="Gly residues" evidence="5">
    <location>
        <begin position="538"/>
        <end position="549"/>
    </location>
</feature>
<dbReference type="GO" id="GO:0000932">
    <property type="term" value="C:P-body"/>
    <property type="evidence" value="ECO:0007669"/>
    <property type="project" value="TreeGrafter"/>
</dbReference>
<proteinExistence type="inferred from homology"/>
<dbReference type="VEuPathDB" id="VectorBase:ADAR2_009050"/>
<dbReference type="InterPro" id="IPR035979">
    <property type="entry name" value="RBD_domain_sf"/>
</dbReference>
<feature type="compositionally biased region" description="Polar residues" evidence="5">
    <location>
        <begin position="69"/>
        <end position="80"/>
    </location>
</feature>
<dbReference type="VEuPathDB" id="VectorBase:ADAC006111"/>
<feature type="compositionally biased region" description="Low complexity" evidence="5">
    <location>
        <begin position="1356"/>
        <end position="1382"/>
    </location>
</feature>
<evidence type="ECO:0000313" key="9">
    <source>
        <dbReference type="Proteomes" id="UP000000673"/>
    </source>
</evidence>
<comment type="similarity">
    <text evidence="1">Belongs to the GW182 family.</text>
</comment>
<evidence type="ECO:0000256" key="2">
    <source>
        <dbReference type="ARBA" id="ARBA00022845"/>
    </source>
</evidence>
<feature type="region of interest" description="Disordered" evidence="5">
    <location>
        <begin position="1556"/>
        <end position="1644"/>
    </location>
</feature>